<reference evidence="3 4" key="1">
    <citation type="submission" date="2024-09" db="EMBL/GenBank/DDBJ databases">
        <authorList>
            <person name="Sun Q."/>
            <person name="Mori K."/>
        </authorList>
    </citation>
    <scope>NUCLEOTIDE SEQUENCE [LARGE SCALE GENOMIC DNA]</scope>
    <source>
        <strain evidence="3 4">CCM 4839</strain>
    </source>
</reference>
<dbReference type="PANTHER" id="PTHR38600">
    <property type="entry name" value="TRANSCRIPTIONAL REGULATORY PROTEIN"/>
    <property type="match status" value="1"/>
</dbReference>
<evidence type="ECO:0000256" key="1">
    <source>
        <dbReference type="ARBA" id="ARBA00023125"/>
    </source>
</evidence>
<dbReference type="RefSeq" id="WP_256555328.1">
    <property type="nucleotide sequence ID" value="NZ_JANHOF010000005.1"/>
</dbReference>
<accession>A0ABV6JA97</accession>
<protein>
    <submittedName>
        <fullName evidence="3">Helix-turn-helix transcriptional regulator</fullName>
    </submittedName>
</protein>
<evidence type="ECO:0000313" key="3">
    <source>
        <dbReference type="EMBL" id="MFC0392798.1"/>
    </source>
</evidence>
<keyword evidence="1" id="KW-0238">DNA-binding</keyword>
<dbReference type="EMBL" id="JBHLVF010000023">
    <property type="protein sequence ID" value="MFC0392798.1"/>
    <property type="molecule type" value="Genomic_DNA"/>
</dbReference>
<organism evidence="3 4">
    <name type="scientific">Paenibacillus mendelii</name>
    <dbReference type="NCBI Taxonomy" id="206163"/>
    <lineage>
        <taxon>Bacteria</taxon>
        <taxon>Bacillati</taxon>
        <taxon>Bacillota</taxon>
        <taxon>Bacilli</taxon>
        <taxon>Bacillales</taxon>
        <taxon>Paenibacillaceae</taxon>
        <taxon>Paenibacillus</taxon>
    </lineage>
</organism>
<evidence type="ECO:0000313" key="4">
    <source>
        <dbReference type="Proteomes" id="UP001589818"/>
    </source>
</evidence>
<feature type="domain" description="Helix-turn-helix type 11" evidence="2">
    <location>
        <begin position="22"/>
        <end position="61"/>
    </location>
</feature>
<comment type="caution">
    <text evidence="3">The sequence shown here is derived from an EMBL/GenBank/DDBJ whole genome shotgun (WGS) entry which is preliminary data.</text>
</comment>
<dbReference type="Gene3D" id="1.10.10.10">
    <property type="entry name" value="Winged helix-like DNA-binding domain superfamily/Winged helix DNA-binding domain"/>
    <property type="match status" value="1"/>
</dbReference>
<evidence type="ECO:0000259" key="2">
    <source>
        <dbReference type="Pfam" id="PF08279"/>
    </source>
</evidence>
<proteinExistence type="predicted"/>
<name>A0ABV6JA97_9BACL</name>
<dbReference type="CDD" id="cd00090">
    <property type="entry name" value="HTH_ARSR"/>
    <property type="match status" value="1"/>
</dbReference>
<dbReference type="InterPro" id="IPR013196">
    <property type="entry name" value="HTH_11"/>
</dbReference>
<sequence length="220" mass="25049">MKQIGETFTKEPFARQEGSTRHRILLLLKTKGQMNAGELAKELQITEMAVRRHLSTLERDLLIRPTVVRQAMGRPTHMFGLTEHAEHLFPQNYKLLALDLLDQLKADPDTAELVDHVFTKRKHKLLERYASRMEGKTLGQKVEELAAIQNDGGYMVQLEAQEDAFILHEYNCPISQVASQYQQACHCELALFEELLGAQVERTECLAKSGGKCSYLIKDI</sequence>
<dbReference type="SUPFAM" id="SSF46785">
    <property type="entry name" value="Winged helix' DNA-binding domain"/>
    <property type="match status" value="1"/>
</dbReference>
<dbReference type="Pfam" id="PF08279">
    <property type="entry name" value="HTH_11"/>
    <property type="match status" value="1"/>
</dbReference>
<dbReference type="PANTHER" id="PTHR38600:SF2">
    <property type="entry name" value="SLL0088 PROTEIN"/>
    <property type="match status" value="1"/>
</dbReference>
<dbReference type="InterPro" id="IPR036390">
    <property type="entry name" value="WH_DNA-bd_sf"/>
</dbReference>
<gene>
    <name evidence="3" type="ORF">ACFFJ8_15615</name>
</gene>
<keyword evidence="4" id="KW-1185">Reference proteome</keyword>
<dbReference type="Proteomes" id="UP001589818">
    <property type="component" value="Unassembled WGS sequence"/>
</dbReference>
<dbReference type="InterPro" id="IPR036388">
    <property type="entry name" value="WH-like_DNA-bd_sf"/>
</dbReference>
<dbReference type="InterPro" id="IPR011991">
    <property type="entry name" value="ArsR-like_HTH"/>
</dbReference>